<proteinExistence type="predicted"/>
<reference evidence="2 3" key="1">
    <citation type="journal article" date="2015" name="Genom Data">
        <title>Draft genome sequence of a multidrug-resistant Chryseobacterium indologenes isolate from Malaysia.</title>
        <authorList>
            <person name="Yu C.Y."/>
            <person name="Ang G.Y."/>
            <person name="Cheng H.J."/>
            <person name="Cheong Y.M."/>
            <person name="Yin W.F."/>
            <person name="Chan K.G."/>
        </authorList>
    </citation>
    <scope>NUCLEOTIDE SEQUENCE [LARGE SCALE GENOMIC DNA]</scope>
    <source>
        <strain evidence="2 3">CI_885</strain>
    </source>
</reference>
<accession>A0A0N1KUR9</accession>
<evidence type="ECO:0000256" key="1">
    <source>
        <dbReference type="SAM" id="Phobius"/>
    </source>
</evidence>
<dbReference type="PATRIC" id="fig|253.9.peg.839"/>
<feature type="transmembrane region" description="Helical" evidence="1">
    <location>
        <begin position="69"/>
        <end position="86"/>
    </location>
</feature>
<evidence type="ECO:0000313" key="2">
    <source>
        <dbReference type="EMBL" id="KPE53145.1"/>
    </source>
</evidence>
<evidence type="ECO:0000313" key="3">
    <source>
        <dbReference type="Proteomes" id="UP000037953"/>
    </source>
</evidence>
<comment type="caution">
    <text evidence="2">The sequence shown here is derived from an EMBL/GenBank/DDBJ whole genome shotgun (WGS) entry which is preliminary data.</text>
</comment>
<sequence>MKILIKHIAFRFILLLIPYLAFYFMYAESGFKGQTYDIDEIPLYVFFTVWVYILVETFFWLYKKNRTKWLSNIAVLLLMAALYFILPHRNYFN</sequence>
<keyword evidence="1" id="KW-0472">Membrane</keyword>
<keyword evidence="1" id="KW-1133">Transmembrane helix</keyword>
<dbReference type="OrthoDB" id="1261969at2"/>
<organism evidence="2 3">
    <name type="scientific">Chryseobacterium indologenes</name>
    <name type="common">Flavobacterium indologenes</name>
    <dbReference type="NCBI Taxonomy" id="253"/>
    <lineage>
        <taxon>Bacteria</taxon>
        <taxon>Pseudomonadati</taxon>
        <taxon>Bacteroidota</taxon>
        <taxon>Flavobacteriia</taxon>
        <taxon>Flavobacteriales</taxon>
        <taxon>Weeksellaceae</taxon>
        <taxon>Chryseobacterium group</taxon>
        <taxon>Chryseobacterium</taxon>
    </lineage>
</organism>
<dbReference type="Proteomes" id="UP000037953">
    <property type="component" value="Unassembled WGS sequence"/>
</dbReference>
<gene>
    <name evidence="2" type="ORF">AOB46_03950</name>
</gene>
<feature type="transmembrane region" description="Helical" evidence="1">
    <location>
        <begin position="41"/>
        <end position="62"/>
    </location>
</feature>
<dbReference type="EMBL" id="LJOD01000001">
    <property type="protein sequence ID" value="KPE53145.1"/>
    <property type="molecule type" value="Genomic_DNA"/>
</dbReference>
<name>A0A0N1KUR9_CHRID</name>
<keyword evidence="1" id="KW-0812">Transmembrane</keyword>
<reference evidence="3" key="2">
    <citation type="submission" date="2015-09" db="EMBL/GenBank/DDBJ databases">
        <title>Draft genome sequence of a multidrug-resistant Chryseobacterium indologenes isolate from Malaysia.</title>
        <authorList>
            <person name="Yu C.Y."/>
            <person name="Ang G.Y."/>
            <person name="Chan K.-G."/>
        </authorList>
    </citation>
    <scope>NUCLEOTIDE SEQUENCE [LARGE SCALE GENOMIC DNA]</scope>
    <source>
        <strain evidence="3">CI_885</strain>
    </source>
</reference>
<protein>
    <submittedName>
        <fullName evidence="2">Uncharacterized protein</fullName>
    </submittedName>
</protein>
<dbReference type="RefSeq" id="WP_062696720.1">
    <property type="nucleotide sequence ID" value="NZ_LJOD01000001.1"/>
</dbReference>
<dbReference type="AlphaFoldDB" id="A0A0N1KUR9"/>
<feature type="transmembrane region" description="Helical" evidence="1">
    <location>
        <begin position="12"/>
        <end position="29"/>
    </location>
</feature>